<evidence type="ECO:0000313" key="2">
    <source>
        <dbReference type="EMBL" id="ETV82931.1"/>
    </source>
</evidence>
<protein>
    <submittedName>
        <fullName evidence="2">Uncharacterized protein</fullName>
    </submittedName>
</protein>
<sequence>MHVCLEQQKSPSMRDAIPRHGASESSLQRRMTLAILVAMAALDVQIVVFSNSIDAAVLSIEKSLAKVGKVVLVGVRLEKGGTVVFRQAGVHRVIVNSAHGDADCARKIGLWQLPERSLATVVS</sequence>
<dbReference type="RefSeq" id="XP_009827602.1">
    <property type="nucleotide sequence ID" value="XM_009829300.1"/>
</dbReference>
<gene>
    <name evidence="2" type="ORF">H257_04701</name>
</gene>
<feature type="region of interest" description="Disordered" evidence="1">
    <location>
        <begin position="1"/>
        <end position="23"/>
    </location>
</feature>
<organism evidence="2">
    <name type="scientific">Aphanomyces astaci</name>
    <name type="common">Crayfish plague agent</name>
    <dbReference type="NCBI Taxonomy" id="112090"/>
    <lineage>
        <taxon>Eukaryota</taxon>
        <taxon>Sar</taxon>
        <taxon>Stramenopiles</taxon>
        <taxon>Oomycota</taxon>
        <taxon>Saprolegniomycetes</taxon>
        <taxon>Saprolegniales</taxon>
        <taxon>Verrucalvaceae</taxon>
        <taxon>Aphanomyces</taxon>
    </lineage>
</organism>
<evidence type="ECO:0000256" key="1">
    <source>
        <dbReference type="SAM" id="MobiDB-lite"/>
    </source>
</evidence>
<reference evidence="2" key="1">
    <citation type="submission" date="2013-12" db="EMBL/GenBank/DDBJ databases">
        <title>The Genome Sequence of Aphanomyces astaci APO3.</title>
        <authorList>
            <consortium name="The Broad Institute Genomics Platform"/>
            <person name="Russ C."/>
            <person name="Tyler B."/>
            <person name="van West P."/>
            <person name="Dieguez-Uribeondo J."/>
            <person name="Young S.K."/>
            <person name="Zeng Q."/>
            <person name="Gargeya S."/>
            <person name="Fitzgerald M."/>
            <person name="Abouelleil A."/>
            <person name="Alvarado L."/>
            <person name="Chapman S.B."/>
            <person name="Gainer-Dewar J."/>
            <person name="Goldberg J."/>
            <person name="Griggs A."/>
            <person name="Gujja S."/>
            <person name="Hansen M."/>
            <person name="Howarth C."/>
            <person name="Imamovic A."/>
            <person name="Ireland A."/>
            <person name="Larimer J."/>
            <person name="McCowan C."/>
            <person name="Murphy C."/>
            <person name="Pearson M."/>
            <person name="Poon T.W."/>
            <person name="Priest M."/>
            <person name="Roberts A."/>
            <person name="Saif S."/>
            <person name="Shea T."/>
            <person name="Sykes S."/>
            <person name="Wortman J."/>
            <person name="Nusbaum C."/>
            <person name="Birren B."/>
        </authorList>
    </citation>
    <scope>NUCLEOTIDE SEQUENCE [LARGE SCALE GENOMIC DNA]</scope>
    <source>
        <strain evidence="2">APO3</strain>
    </source>
</reference>
<dbReference type="AlphaFoldDB" id="W4GUD2"/>
<dbReference type="EMBL" id="KI913121">
    <property type="protein sequence ID" value="ETV82931.1"/>
    <property type="molecule type" value="Genomic_DNA"/>
</dbReference>
<proteinExistence type="predicted"/>
<dbReference type="GeneID" id="20806697"/>
<name>W4GUD2_APHAT</name>
<accession>W4GUD2</accession>
<dbReference type="VEuPathDB" id="FungiDB:H257_04701"/>